<keyword evidence="2" id="KW-1185">Reference proteome</keyword>
<feature type="compositionally biased region" description="Polar residues" evidence="1">
    <location>
        <begin position="281"/>
        <end position="292"/>
    </location>
</feature>
<sequence>MLPKMFEAYLEDTIRIYGFKTDKSRPSEHDTFEQIVKKAKESFDLKHSTQSASKSKVKNMPFDNDQARALEWMVKRALDDVTQPIRDGLETLRVKLEETEKMASVKDLEKELKDICYNWLSTNRINQGMRIYNQCIQMNINRTCANEQWSPMPCLHRVWTHSKILPSTMPALRWFWTPSRLLQIPSNSNSRNKPIPVAKASQNNKRKVINMNASTKLECQGHSCKLVDEAHHETNQQGFGCGNATTELCICFACPVHCKSRVEKSSVPIDDEPNGKETENESTPATPGRNLQLSSEGKAALLNGEALFTDLGDIGGCQACDEHCVMVDSTIM</sequence>
<name>A0A915HNM4_ROMCU</name>
<organism evidence="2 3">
    <name type="scientific">Romanomermis culicivorax</name>
    <name type="common">Nematode worm</name>
    <dbReference type="NCBI Taxonomy" id="13658"/>
    <lineage>
        <taxon>Eukaryota</taxon>
        <taxon>Metazoa</taxon>
        <taxon>Ecdysozoa</taxon>
        <taxon>Nematoda</taxon>
        <taxon>Enoplea</taxon>
        <taxon>Dorylaimia</taxon>
        <taxon>Mermithida</taxon>
        <taxon>Mermithoidea</taxon>
        <taxon>Mermithidae</taxon>
        <taxon>Romanomermis</taxon>
    </lineage>
</organism>
<dbReference type="WBParaSite" id="nRc.2.0.1.t03309-RA">
    <property type="protein sequence ID" value="nRc.2.0.1.t03309-RA"/>
    <property type="gene ID" value="nRc.2.0.1.g03309"/>
</dbReference>
<evidence type="ECO:0000313" key="3">
    <source>
        <dbReference type="WBParaSite" id="nRc.2.0.1.t03309-RA"/>
    </source>
</evidence>
<evidence type="ECO:0000313" key="2">
    <source>
        <dbReference type="Proteomes" id="UP000887565"/>
    </source>
</evidence>
<proteinExistence type="predicted"/>
<accession>A0A915HNM4</accession>
<dbReference type="Proteomes" id="UP000887565">
    <property type="component" value="Unplaced"/>
</dbReference>
<evidence type="ECO:0000256" key="1">
    <source>
        <dbReference type="SAM" id="MobiDB-lite"/>
    </source>
</evidence>
<dbReference type="AlphaFoldDB" id="A0A915HNM4"/>
<reference evidence="3" key="1">
    <citation type="submission" date="2022-11" db="UniProtKB">
        <authorList>
            <consortium name="WormBaseParasite"/>
        </authorList>
    </citation>
    <scope>IDENTIFICATION</scope>
</reference>
<protein>
    <submittedName>
        <fullName evidence="3">Uncharacterized protein</fullName>
    </submittedName>
</protein>
<feature type="region of interest" description="Disordered" evidence="1">
    <location>
        <begin position="265"/>
        <end position="292"/>
    </location>
</feature>